<protein>
    <submittedName>
        <fullName evidence="3">Thioredoxin family protein</fullName>
    </submittedName>
</protein>
<feature type="chain" id="PRO_5046740743" evidence="1">
    <location>
        <begin position="22"/>
        <end position="201"/>
    </location>
</feature>
<keyword evidence="1" id="KW-0732">Signal</keyword>
<evidence type="ECO:0000256" key="1">
    <source>
        <dbReference type="SAM" id="SignalP"/>
    </source>
</evidence>
<reference evidence="3 4" key="1">
    <citation type="submission" date="2022-01" db="EMBL/GenBank/DDBJ databases">
        <title>Flavihumibacter sp. nov., isolated from sediment of a river.</title>
        <authorList>
            <person name="Liu H."/>
        </authorList>
    </citation>
    <scope>NUCLEOTIDE SEQUENCE [LARGE SCALE GENOMIC DNA]</scope>
    <source>
        <strain evidence="3 4">RY-1</strain>
    </source>
</reference>
<accession>A0ABS9BHX8</accession>
<organism evidence="3 4">
    <name type="scientific">Flavihumibacter fluminis</name>
    <dbReference type="NCBI Taxonomy" id="2909236"/>
    <lineage>
        <taxon>Bacteria</taxon>
        <taxon>Pseudomonadati</taxon>
        <taxon>Bacteroidota</taxon>
        <taxon>Chitinophagia</taxon>
        <taxon>Chitinophagales</taxon>
        <taxon>Chitinophagaceae</taxon>
        <taxon>Flavihumibacter</taxon>
    </lineage>
</organism>
<dbReference type="InterPro" id="IPR047262">
    <property type="entry name" value="PRX-like1"/>
</dbReference>
<dbReference type="SUPFAM" id="SSF52833">
    <property type="entry name" value="Thioredoxin-like"/>
    <property type="match status" value="1"/>
</dbReference>
<sequence length="201" mass="22252">MKLIFTTVLALLVTHGLIAQVQPLELGASIPKANIRMKDVSGKLISLADVRTPKGLLVMFSCNTCPYVEKNQARTRAIGSFAQEKGIGFIVVNSNEGSRDSDDSYKDMQQYAHAQQYAWPYTIDSKNELADAFGASRTPECYLFDSEGKLVYQGAIDDNPADETKIKRKHLELAITEMTEGREVTVKKSRSIGCSIKRKGK</sequence>
<evidence type="ECO:0000313" key="3">
    <source>
        <dbReference type="EMBL" id="MCF1714840.1"/>
    </source>
</evidence>
<gene>
    <name evidence="3" type="ORF">L0U88_09400</name>
</gene>
<dbReference type="InterPro" id="IPR013766">
    <property type="entry name" value="Thioredoxin_domain"/>
</dbReference>
<dbReference type="Gene3D" id="3.40.30.10">
    <property type="entry name" value="Glutaredoxin"/>
    <property type="match status" value="1"/>
</dbReference>
<evidence type="ECO:0000313" key="4">
    <source>
        <dbReference type="Proteomes" id="UP001200145"/>
    </source>
</evidence>
<dbReference type="PANTHER" id="PTHR43640:SF1">
    <property type="entry name" value="THIOREDOXIN-DEPENDENT PEROXIREDOXIN"/>
    <property type="match status" value="1"/>
</dbReference>
<dbReference type="Proteomes" id="UP001200145">
    <property type="component" value="Unassembled WGS sequence"/>
</dbReference>
<dbReference type="PANTHER" id="PTHR43640">
    <property type="entry name" value="OS07G0260300 PROTEIN"/>
    <property type="match status" value="1"/>
</dbReference>
<dbReference type="Pfam" id="PF08534">
    <property type="entry name" value="Redoxin"/>
    <property type="match status" value="1"/>
</dbReference>
<dbReference type="RefSeq" id="WP_234865793.1">
    <property type="nucleotide sequence ID" value="NZ_JAKEVY010000002.1"/>
</dbReference>
<dbReference type="InterPro" id="IPR013740">
    <property type="entry name" value="Redoxin"/>
</dbReference>
<proteinExistence type="predicted"/>
<name>A0ABS9BHX8_9BACT</name>
<feature type="domain" description="Thioredoxin" evidence="2">
    <location>
        <begin position="24"/>
        <end position="176"/>
    </location>
</feature>
<evidence type="ECO:0000259" key="2">
    <source>
        <dbReference type="PROSITE" id="PS51352"/>
    </source>
</evidence>
<dbReference type="InterPro" id="IPR036249">
    <property type="entry name" value="Thioredoxin-like_sf"/>
</dbReference>
<comment type="caution">
    <text evidence="3">The sequence shown here is derived from an EMBL/GenBank/DDBJ whole genome shotgun (WGS) entry which is preliminary data.</text>
</comment>
<dbReference type="PROSITE" id="PS51352">
    <property type="entry name" value="THIOREDOXIN_2"/>
    <property type="match status" value="1"/>
</dbReference>
<dbReference type="EMBL" id="JAKEVY010000002">
    <property type="protein sequence ID" value="MCF1714840.1"/>
    <property type="molecule type" value="Genomic_DNA"/>
</dbReference>
<feature type="signal peptide" evidence="1">
    <location>
        <begin position="1"/>
        <end position="21"/>
    </location>
</feature>
<keyword evidence="4" id="KW-1185">Reference proteome</keyword>
<dbReference type="CDD" id="cd02969">
    <property type="entry name" value="PRX_like1"/>
    <property type="match status" value="1"/>
</dbReference>